<reference evidence="4 5" key="1">
    <citation type="submission" date="2018-07" db="EMBL/GenBank/DDBJ databases">
        <title>Genomic Encyclopedia of Type Strains, Phase IV (KMG-IV): sequencing the most valuable type-strain genomes for metagenomic binning, comparative biology and taxonomic classification.</title>
        <authorList>
            <person name="Goeker M."/>
        </authorList>
    </citation>
    <scope>NUCLEOTIDE SEQUENCE [LARGE SCALE GENOMIC DNA]</scope>
    <source>
        <strain evidence="4 5">DSM 26407</strain>
    </source>
</reference>
<dbReference type="Proteomes" id="UP000252707">
    <property type="component" value="Unassembled WGS sequence"/>
</dbReference>
<dbReference type="InterPro" id="IPR013702">
    <property type="entry name" value="FIST_domain_N"/>
</dbReference>
<gene>
    <name evidence="4" type="ORF">DFQ59_101311</name>
</gene>
<comment type="caution">
    <text evidence="4">The sequence shown here is derived from an EMBL/GenBank/DDBJ whole genome shotgun (WGS) entry which is preliminary data.</text>
</comment>
<evidence type="ECO:0000259" key="2">
    <source>
        <dbReference type="SMART" id="SM00897"/>
    </source>
</evidence>
<dbReference type="Pfam" id="PF08495">
    <property type="entry name" value="FIST"/>
    <property type="match status" value="1"/>
</dbReference>
<dbReference type="SMART" id="SM01204">
    <property type="entry name" value="FIST_C"/>
    <property type="match status" value="1"/>
</dbReference>
<sequence length="412" mass="43567">MNAPEQGHAPRVGIGESRRTESGAAGREAAARARDGLGGQPPGWVLAFCGGRHDPEAFLAGLRAELGEIPVVGGAAVGTITAGLMGVSGYECALALFPATLEPRFLLSEPLCDDLHGAGLELGRRLAATAGPDNAVLLFYDSVHDGGPPPKLHTASRLMDGLNAAFGDEPPMVVGAGTLQYFALTESYIFDGRGAAKHRALAVVLPPGLLGTHTIMHGCVPASAFLEITRIEGAQVYELDHRPAVDVLAERVGRDPGALLGRELSMLLTLGEKHGDPFTPFDETRYVNRLVIASDTETGAVTLFEADYRPGTRVQVMVTDAERLNDSVAARTRELVQSLAGLRVLFGLYFDCAARASAFSGVDREDAEVLLENLGPGVPLLGFYSGVEIAPLLGQPRPLDWTGVLTLFTLRE</sequence>
<feature type="region of interest" description="Disordered" evidence="1">
    <location>
        <begin position="1"/>
        <end position="36"/>
    </location>
</feature>
<dbReference type="InterPro" id="IPR019494">
    <property type="entry name" value="FIST_C"/>
</dbReference>
<keyword evidence="5" id="KW-1185">Reference proteome</keyword>
<dbReference type="Pfam" id="PF10442">
    <property type="entry name" value="FIST_C"/>
    <property type="match status" value="1"/>
</dbReference>
<dbReference type="EMBL" id="QPJY01000001">
    <property type="protein sequence ID" value="RCX33012.1"/>
    <property type="molecule type" value="Genomic_DNA"/>
</dbReference>
<protein>
    <submittedName>
        <fullName evidence="4">Small ligand-binding sensory domain FIST</fullName>
    </submittedName>
</protein>
<dbReference type="SMART" id="SM00897">
    <property type="entry name" value="FIST"/>
    <property type="match status" value="1"/>
</dbReference>
<name>A0A369CG16_9GAMM</name>
<accession>A0A369CG16</accession>
<proteinExistence type="predicted"/>
<dbReference type="AlphaFoldDB" id="A0A369CG16"/>
<feature type="domain" description="FIST C-domain" evidence="3">
    <location>
        <begin position="244"/>
        <end position="392"/>
    </location>
</feature>
<feature type="domain" description="FIST" evidence="2">
    <location>
        <begin position="41"/>
        <end position="243"/>
    </location>
</feature>
<evidence type="ECO:0000313" key="4">
    <source>
        <dbReference type="EMBL" id="RCX33012.1"/>
    </source>
</evidence>
<evidence type="ECO:0000256" key="1">
    <source>
        <dbReference type="SAM" id="MobiDB-lite"/>
    </source>
</evidence>
<evidence type="ECO:0000313" key="5">
    <source>
        <dbReference type="Proteomes" id="UP000252707"/>
    </source>
</evidence>
<evidence type="ECO:0000259" key="3">
    <source>
        <dbReference type="SMART" id="SM01204"/>
    </source>
</evidence>
<organism evidence="4 5">
    <name type="scientific">Thioalbus denitrificans</name>
    <dbReference type="NCBI Taxonomy" id="547122"/>
    <lineage>
        <taxon>Bacteria</taxon>
        <taxon>Pseudomonadati</taxon>
        <taxon>Pseudomonadota</taxon>
        <taxon>Gammaproteobacteria</taxon>
        <taxon>Chromatiales</taxon>
        <taxon>Ectothiorhodospiraceae</taxon>
        <taxon>Thioalbus</taxon>
    </lineage>
</organism>